<reference evidence="1" key="1">
    <citation type="journal article" date="2014" name="Nucleic Acids Res.">
        <title>The evolutionary dynamics of variant antigen genes in Babesia reveal a history of genomic innovation underlying host-parasite interaction.</title>
        <authorList>
            <person name="Jackson A.P."/>
            <person name="Otto T.D."/>
            <person name="Darby A."/>
            <person name="Ramaprasad A."/>
            <person name="Xia D."/>
            <person name="Echaide I.E."/>
            <person name="Farber M."/>
            <person name="Gahlot S."/>
            <person name="Gamble J."/>
            <person name="Gupta D."/>
            <person name="Gupta Y."/>
            <person name="Jackson L."/>
            <person name="Malandrin L."/>
            <person name="Malas T.B."/>
            <person name="Moussa E."/>
            <person name="Nair M."/>
            <person name="Reid A.J."/>
            <person name="Sanders M."/>
            <person name="Sharma J."/>
            <person name="Tracey A."/>
            <person name="Quail M.A."/>
            <person name="Weir W."/>
            <person name="Wastling J.M."/>
            <person name="Hall N."/>
            <person name="Willadsen P."/>
            <person name="Lingelbach K."/>
            <person name="Shiels B."/>
            <person name="Tait A."/>
            <person name="Berriman M."/>
            <person name="Allred D.R."/>
            <person name="Pain A."/>
        </authorList>
    </citation>
    <scope>NUCLEOTIDE SEQUENCE</scope>
    <source>
        <strain evidence="1">1802A</strain>
    </source>
</reference>
<protein>
    <submittedName>
        <fullName evidence="1">Uncharacterized protein</fullName>
    </submittedName>
</protein>
<comment type="caution">
    <text evidence="1">The sequence shown here is derived from an EMBL/GenBank/DDBJ whole genome shotgun (WGS) entry which is preliminary data.</text>
</comment>
<dbReference type="InterPro" id="IPR029026">
    <property type="entry name" value="tRNA_m1G_MTases_N"/>
</dbReference>
<reference evidence="1" key="2">
    <citation type="submission" date="2021-05" db="EMBL/GenBank/DDBJ databases">
        <authorList>
            <person name="Pain A."/>
        </authorList>
    </citation>
    <scope>NUCLEOTIDE SEQUENCE</scope>
    <source>
        <strain evidence="1">1802A</strain>
    </source>
</reference>
<dbReference type="AlphaFoldDB" id="A0AAD9LJC0"/>
<accession>A0AAD9LJC0</accession>
<dbReference type="Gene3D" id="3.40.1280.10">
    <property type="match status" value="1"/>
</dbReference>
<dbReference type="EMBL" id="JAHBMH010000024">
    <property type="protein sequence ID" value="KAK1938421.1"/>
    <property type="molecule type" value="Genomic_DNA"/>
</dbReference>
<name>A0AAD9LJC0_BABDI</name>
<keyword evidence="2" id="KW-1185">Reference proteome</keyword>
<evidence type="ECO:0000313" key="1">
    <source>
        <dbReference type="EMBL" id="KAK1938421.1"/>
    </source>
</evidence>
<organism evidence="1 2">
    <name type="scientific">Babesia divergens</name>
    <dbReference type="NCBI Taxonomy" id="32595"/>
    <lineage>
        <taxon>Eukaryota</taxon>
        <taxon>Sar</taxon>
        <taxon>Alveolata</taxon>
        <taxon>Apicomplexa</taxon>
        <taxon>Aconoidasida</taxon>
        <taxon>Piroplasmida</taxon>
        <taxon>Babesiidae</taxon>
        <taxon>Babesia</taxon>
    </lineage>
</organism>
<sequence length="364" mass="40867">MSYLPSQSSVSLVQQHAKRHARSKLNRSYAQILDKSRVIGATVRGASASRALKNEVPMYRHGRIQGDYFSRLVDSSPKPRVLRSAHHPVAIHLLKLANSAAYRKYRKLILLTSAKLIREYCDRHGTCSRIYTTSHDNPLLLEPKIRADKVLICSKKLLQKVAGLHSYEGGILAEVPYTPPSQHLGNAALVLCVAPSTSPEKNATASSLMRTAQALQWQAIWLLKHGAHDFLDPLSIRASQNCLDTMPYISGDVNEALVFANENRLLLCICGYDGDPLETDHIQRAMKQHHGIMLLVGKQPQELIDAAIKIDITIPSRRTRNTTTDEHGTETQHYKLDGFTKSCIFMYLVRKRLHYTAPRSPYFA</sequence>
<dbReference type="Proteomes" id="UP001195914">
    <property type="component" value="Unassembled WGS sequence"/>
</dbReference>
<proteinExistence type="predicted"/>
<evidence type="ECO:0000313" key="2">
    <source>
        <dbReference type="Proteomes" id="UP001195914"/>
    </source>
</evidence>
<gene>
    <name evidence="1" type="ORF">X943_001079</name>
</gene>